<dbReference type="Gene3D" id="3.40.50.2000">
    <property type="entry name" value="Glycogen Phosphorylase B"/>
    <property type="match status" value="2"/>
</dbReference>
<evidence type="ECO:0000313" key="4">
    <source>
        <dbReference type="Proteomes" id="UP000199035"/>
    </source>
</evidence>
<dbReference type="STRING" id="595670.SAMN05421643_10875"/>
<dbReference type="GO" id="GO:0016757">
    <property type="term" value="F:glycosyltransferase activity"/>
    <property type="evidence" value="ECO:0007669"/>
    <property type="project" value="InterPro"/>
</dbReference>
<dbReference type="PANTHER" id="PTHR45947:SF14">
    <property type="entry name" value="SLL1723 PROTEIN"/>
    <property type="match status" value="1"/>
</dbReference>
<feature type="domain" description="Glycosyltransferase subfamily 4-like N-terminal" evidence="2">
    <location>
        <begin position="73"/>
        <end position="201"/>
    </location>
</feature>
<dbReference type="CDD" id="cd03801">
    <property type="entry name" value="GT4_PimA-like"/>
    <property type="match status" value="1"/>
</dbReference>
<evidence type="ECO:0000313" key="3">
    <source>
        <dbReference type="EMBL" id="SDY35684.1"/>
    </source>
</evidence>
<keyword evidence="3" id="KW-0808">Transferase</keyword>
<keyword evidence="4" id="KW-1185">Reference proteome</keyword>
<protein>
    <submittedName>
        <fullName evidence="3">Glycosyltransferase involved in cell wall bisynthesis</fullName>
    </submittedName>
</protein>
<name>A0A1H3J920_9GAMM</name>
<evidence type="ECO:0000259" key="2">
    <source>
        <dbReference type="Pfam" id="PF13439"/>
    </source>
</evidence>
<feature type="domain" description="Glycosyl transferase family 1" evidence="1">
    <location>
        <begin position="213"/>
        <end position="377"/>
    </location>
</feature>
<dbReference type="InterPro" id="IPR028098">
    <property type="entry name" value="Glyco_trans_4-like_N"/>
</dbReference>
<sequence>MTQKKTILVLASTYPRWAGDHEPGFIHELCKRLTLQFNVIALVPDSVDAEPNGTLDEVNVIRYQYAPKKLQSLVNNGGIVNNLKTFWWKWLLVPSFLMCQYFAVKKILSTQKVDAIHAHWLIPQGWIAHTFCKQFKIPYVVTSHGGDLFGLQGHALTKIKKHVAENATTMTVVSQAMKDYLEQMSIQPKILEVIPMGVDLQHRFTPNSDMQRHQNELLFVGRLVPKKGLNYLLDALAILVRERPELRLSIVGFGPEESALKKQVTQLNLEKNVNFLGALSQDKLPEMYHQATLFVAPFVRADNGDQEGLPVALMEAIGCGCPAVVGHVAGIEDLLGEDITAVAVNPHHPQELVNAILKALDEPMIAAKRAMRIRQNALGHIDWESVANAYANILAKSTKPSTQA</sequence>
<dbReference type="Pfam" id="PF13439">
    <property type="entry name" value="Glyco_transf_4"/>
    <property type="match status" value="1"/>
</dbReference>
<evidence type="ECO:0000259" key="1">
    <source>
        <dbReference type="Pfam" id="PF00534"/>
    </source>
</evidence>
<dbReference type="Proteomes" id="UP000199035">
    <property type="component" value="Unassembled WGS sequence"/>
</dbReference>
<dbReference type="SUPFAM" id="SSF53756">
    <property type="entry name" value="UDP-Glycosyltransferase/glycogen phosphorylase"/>
    <property type="match status" value="1"/>
</dbReference>
<dbReference type="PANTHER" id="PTHR45947">
    <property type="entry name" value="SULFOQUINOVOSYL TRANSFERASE SQD2"/>
    <property type="match status" value="1"/>
</dbReference>
<reference evidence="4" key="1">
    <citation type="submission" date="2016-10" db="EMBL/GenBank/DDBJ databases">
        <authorList>
            <person name="Varghese N."/>
            <person name="Submissions S."/>
        </authorList>
    </citation>
    <scope>NUCLEOTIDE SEQUENCE [LARGE SCALE GENOMIC DNA]</scope>
    <source>
        <strain evidence="4">ANC 5109</strain>
    </source>
</reference>
<proteinExistence type="predicted"/>
<gene>
    <name evidence="3" type="ORF">SAMN05421643_10875</name>
</gene>
<accession>A0A1H3J920</accession>
<organism evidence="3 4">
    <name type="scientific">Acinetobacter kyonggiensis</name>
    <dbReference type="NCBI Taxonomy" id="595670"/>
    <lineage>
        <taxon>Bacteria</taxon>
        <taxon>Pseudomonadati</taxon>
        <taxon>Pseudomonadota</taxon>
        <taxon>Gammaproteobacteria</taxon>
        <taxon>Moraxellales</taxon>
        <taxon>Moraxellaceae</taxon>
        <taxon>Acinetobacter</taxon>
    </lineage>
</organism>
<dbReference type="Pfam" id="PF00534">
    <property type="entry name" value="Glycos_transf_1"/>
    <property type="match status" value="1"/>
</dbReference>
<dbReference type="AlphaFoldDB" id="A0A1H3J920"/>
<dbReference type="InterPro" id="IPR050194">
    <property type="entry name" value="Glycosyltransferase_grp1"/>
</dbReference>
<dbReference type="EMBL" id="FNPK01000008">
    <property type="protein sequence ID" value="SDY35684.1"/>
    <property type="molecule type" value="Genomic_DNA"/>
</dbReference>
<dbReference type="InterPro" id="IPR001296">
    <property type="entry name" value="Glyco_trans_1"/>
</dbReference>
<dbReference type="RefSeq" id="WP_092689597.1">
    <property type="nucleotide sequence ID" value="NZ_FNPK01000008.1"/>
</dbReference>